<name>X6P180_RETFI</name>
<evidence type="ECO:0000313" key="3">
    <source>
        <dbReference type="Proteomes" id="UP000023152"/>
    </source>
</evidence>
<accession>X6P180</accession>
<evidence type="ECO:0000256" key="1">
    <source>
        <dbReference type="SAM" id="MobiDB-lite"/>
    </source>
</evidence>
<evidence type="ECO:0000313" key="2">
    <source>
        <dbReference type="EMBL" id="ETO31991.1"/>
    </source>
</evidence>
<keyword evidence="3" id="KW-1185">Reference proteome</keyword>
<comment type="caution">
    <text evidence="2">The sequence shown here is derived from an EMBL/GenBank/DDBJ whole genome shotgun (WGS) entry which is preliminary data.</text>
</comment>
<sequence>MRGSHGAIADNDMMGSVYSTKHDDVVSKYPMSTATGASGGVVSNFKNFLVTHTPQGFLRAKAPISKLLNRFGMTPASQQTKPPTYNAFATTGNNNELNDATNYKNQKSTDTTKPKMFDQPINGLRADEYGNVQYSNPMQTGRDITRPQGSHDIFTDQRKNDPLDMLKNKSIPQLGLHPKWNSHYSDLARQLYRDLGIGANILEWAESSKWVRIKQNNNRSLLSYISSLCQQRHKLWEKTNEMVELLVAQLRQWYPNSKQNFDALVNVYAKSQFLVDNYKQMQQVAKEKDMPKICEFVEKRKQVIECVGKLLLTTKNRNSQSIDLWKELSTPEQSSKYQYLIQKIQMFGKNQWNLYDLLKTDPKCNYLTSSYIIMNLFVQYMDDVLCPGLDLFRAKHYLEISLSEMNNLTSYKNTFKDVAIVCVQQHNPTIVHLQEQDNKYMCLPPFFLLTFNAIPISLKRFF</sequence>
<dbReference type="EMBL" id="ASPP01004550">
    <property type="protein sequence ID" value="ETO31991.1"/>
    <property type="molecule type" value="Genomic_DNA"/>
</dbReference>
<gene>
    <name evidence="2" type="ORF">RFI_05127</name>
</gene>
<organism evidence="2 3">
    <name type="scientific">Reticulomyxa filosa</name>
    <dbReference type="NCBI Taxonomy" id="46433"/>
    <lineage>
        <taxon>Eukaryota</taxon>
        <taxon>Sar</taxon>
        <taxon>Rhizaria</taxon>
        <taxon>Retaria</taxon>
        <taxon>Foraminifera</taxon>
        <taxon>Monothalamids</taxon>
        <taxon>Reticulomyxidae</taxon>
        <taxon>Reticulomyxa</taxon>
    </lineage>
</organism>
<protein>
    <submittedName>
        <fullName evidence="2">Uncharacterized protein</fullName>
    </submittedName>
</protein>
<dbReference type="AlphaFoldDB" id="X6P180"/>
<reference evidence="2 3" key="1">
    <citation type="journal article" date="2013" name="Curr. Biol.">
        <title>The Genome of the Foraminiferan Reticulomyxa filosa.</title>
        <authorList>
            <person name="Glockner G."/>
            <person name="Hulsmann N."/>
            <person name="Schleicher M."/>
            <person name="Noegel A.A."/>
            <person name="Eichinger L."/>
            <person name="Gallinger C."/>
            <person name="Pawlowski J."/>
            <person name="Sierra R."/>
            <person name="Euteneuer U."/>
            <person name="Pillet L."/>
            <person name="Moustafa A."/>
            <person name="Platzer M."/>
            <person name="Groth M."/>
            <person name="Szafranski K."/>
            <person name="Schliwa M."/>
        </authorList>
    </citation>
    <scope>NUCLEOTIDE SEQUENCE [LARGE SCALE GENOMIC DNA]</scope>
</reference>
<feature type="compositionally biased region" description="Polar residues" evidence="1">
    <location>
        <begin position="92"/>
        <end position="109"/>
    </location>
</feature>
<feature type="region of interest" description="Disordered" evidence="1">
    <location>
        <begin position="92"/>
        <end position="117"/>
    </location>
</feature>
<proteinExistence type="predicted"/>
<dbReference type="Proteomes" id="UP000023152">
    <property type="component" value="Unassembled WGS sequence"/>
</dbReference>